<dbReference type="GO" id="GO:0046677">
    <property type="term" value="P:response to antibiotic"/>
    <property type="evidence" value="ECO:0007669"/>
    <property type="project" value="TreeGrafter"/>
</dbReference>
<dbReference type="PANTHER" id="PTHR38684:SF1">
    <property type="entry name" value="PROTEIN AMPE"/>
    <property type="match status" value="1"/>
</dbReference>
<proteinExistence type="predicted"/>
<gene>
    <name evidence="2" type="ORF">A1D18_00610</name>
</gene>
<protein>
    <recommendedName>
        <fullName evidence="4">Regulatory signaling modulator protein AmpE</fullName>
    </recommendedName>
</protein>
<dbReference type="RefSeq" id="WP_071661888.1">
    <property type="nucleotide sequence ID" value="NZ_LUKY01000027.1"/>
</dbReference>
<reference evidence="2 3" key="1">
    <citation type="submission" date="2016-03" db="EMBL/GenBank/DDBJ databases">
        <title>Comparative genomics of Rickettsiella.</title>
        <authorList>
            <person name="Chandler C."/>
            <person name="Wang Y."/>
        </authorList>
    </citation>
    <scope>NUCLEOTIDE SEQUENCE [LARGE SCALE GENOMIC DNA]</scope>
    <source>
        <strain evidence="2 3">RCFS May 2013</strain>
    </source>
</reference>
<evidence type="ECO:0000256" key="1">
    <source>
        <dbReference type="SAM" id="Phobius"/>
    </source>
</evidence>
<sequence length="247" mass="28129">MTFITLLLCLALERFLHRGNFLARFNWFEEYVSKINDMTKNKTWAQQYFIPLILVVLPIVIPVAVIYFLSAAFIQGLLAFLIGAVVLFYCLGPINIFDTKQIHQPIFWQANEALFAVIFWMALLGPIAALVYRLVERSAHIHASYPALGKSAQQVRALLDWLPVRLFSILFALAGNFVQTSQFCFDYLLRDVSFNRELIEKSGRIALGLDETAEFTNENYGSALKLIDRDLILFLIIVFAVTLGVLL</sequence>
<dbReference type="AlphaFoldDB" id="A0A1J8PFI1"/>
<keyword evidence="3" id="KW-1185">Reference proteome</keyword>
<accession>A0A1J8PFI1</accession>
<evidence type="ECO:0000313" key="3">
    <source>
        <dbReference type="Proteomes" id="UP000183924"/>
    </source>
</evidence>
<dbReference type="GO" id="GO:0005886">
    <property type="term" value="C:plasma membrane"/>
    <property type="evidence" value="ECO:0007669"/>
    <property type="project" value="TreeGrafter"/>
</dbReference>
<evidence type="ECO:0008006" key="4">
    <source>
        <dbReference type="Google" id="ProtNLM"/>
    </source>
</evidence>
<dbReference type="OrthoDB" id="9811967at2"/>
<keyword evidence="1" id="KW-0472">Membrane</keyword>
<keyword evidence="1" id="KW-1133">Transmembrane helix</keyword>
<comment type="caution">
    <text evidence="2">The sequence shown here is derived from an EMBL/GenBank/DDBJ whole genome shotgun (WGS) entry which is preliminary data.</text>
</comment>
<evidence type="ECO:0000313" key="2">
    <source>
        <dbReference type="EMBL" id="OIZ96103.1"/>
    </source>
</evidence>
<feature type="transmembrane region" description="Helical" evidence="1">
    <location>
        <begin position="114"/>
        <end position="135"/>
    </location>
</feature>
<feature type="transmembrane region" description="Helical" evidence="1">
    <location>
        <begin position="231"/>
        <end position="246"/>
    </location>
</feature>
<dbReference type="STRING" id="1225476.A1D18_00610"/>
<name>A0A1J8PFI1_9COXI</name>
<dbReference type="InterPro" id="IPR052966">
    <property type="entry name" value="Beta-lactamase_Reg"/>
</dbReference>
<dbReference type="EMBL" id="LUKY01000027">
    <property type="protein sequence ID" value="OIZ96103.1"/>
    <property type="molecule type" value="Genomic_DNA"/>
</dbReference>
<feature type="transmembrane region" description="Helical" evidence="1">
    <location>
        <begin position="48"/>
        <end position="69"/>
    </location>
</feature>
<feature type="transmembrane region" description="Helical" evidence="1">
    <location>
        <begin position="76"/>
        <end position="94"/>
    </location>
</feature>
<organism evidence="2 3">
    <name type="scientific">Candidatus Rickettsiella isopodorum</name>
    <dbReference type="NCBI Taxonomy" id="1225476"/>
    <lineage>
        <taxon>Bacteria</taxon>
        <taxon>Pseudomonadati</taxon>
        <taxon>Pseudomonadota</taxon>
        <taxon>Gammaproteobacteria</taxon>
        <taxon>Legionellales</taxon>
        <taxon>Coxiellaceae</taxon>
        <taxon>Rickettsiella</taxon>
    </lineage>
</organism>
<keyword evidence="1" id="KW-0812">Transmembrane</keyword>
<dbReference type="PANTHER" id="PTHR38684">
    <property type="entry name" value="PROTEIN AMPE"/>
    <property type="match status" value="1"/>
</dbReference>
<dbReference type="Proteomes" id="UP000183924">
    <property type="component" value="Unassembled WGS sequence"/>
</dbReference>